<accession>A0A0W8FWB1</accession>
<sequence length="164" mass="19181">MLGRKNSLPKVLALDFWTVNTFTWDSYDVEGVDPQGNLIKIYHRPPPYTGAYLGGRYRLRAYYEGRFNDRAAIYYGAEYRQIIPWNPFDHWSLTRKLNVHWLQLAVFAELGRVAPEWNIETLHKDMKWSAGGGIRIFMNNLILRADAAFGKEGMFLQMYVDHAF</sequence>
<proteinExistence type="predicted"/>
<name>A0A0W8FWB1_9ZZZZ</name>
<dbReference type="EMBL" id="LNQE01000759">
    <property type="protein sequence ID" value="KUG25142.1"/>
    <property type="molecule type" value="Genomic_DNA"/>
</dbReference>
<dbReference type="Gene3D" id="2.40.160.50">
    <property type="entry name" value="membrane protein fhac: a member of the omp85/tpsb transporter family"/>
    <property type="match status" value="1"/>
</dbReference>
<gene>
    <name evidence="1" type="ORF">ASZ90_005036</name>
</gene>
<evidence type="ECO:0008006" key="2">
    <source>
        <dbReference type="Google" id="ProtNLM"/>
    </source>
</evidence>
<reference evidence="1" key="1">
    <citation type="journal article" date="2015" name="Proc. Natl. Acad. Sci. U.S.A.">
        <title>Networks of energetic and metabolic interactions define dynamics in microbial communities.</title>
        <authorList>
            <person name="Embree M."/>
            <person name="Liu J.K."/>
            <person name="Al-Bassam M.M."/>
            <person name="Zengler K."/>
        </authorList>
    </citation>
    <scope>NUCLEOTIDE SEQUENCE</scope>
</reference>
<evidence type="ECO:0000313" key="1">
    <source>
        <dbReference type="EMBL" id="KUG25142.1"/>
    </source>
</evidence>
<protein>
    <recommendedName>
        <fullName evidence="2">Bacterial surface antigen (D15) domain-containing protein</fullName>
    </recommendedName>
</protein>
<organism evidence="1">
    <name type="scientific">hydrocarbon metagenome</name>
    <dbReference type="NCBI Taxonomy" id="938273"/>
    <lineage>
        <taxon>unclassified sequences</taxon>
        <taxon>metagenomes</taxon>
        <taxon>ecological metagenomes</taxon>
    </lineage>
</organism>
<comment type="caution">
    <text evidence="1">The sequence shown here is derived from an EMBL/GenBank/DDBJ whole genome shotgun (WGS) entry which is preliminary data.</text>
</comment>
<dbReference type="AlphaFoldDB" id="A0A0W8FWB1"/>